<reference evidence="1 2" key="1">
    <citation type="submission" date="2016-06" db="EMBL/GenBank/DDBJ databases">
        <authorList>
            <consortium name="Pathogen Informatics"/>
        </authorList>
    </citation>
    <scope>NUCLEOTIDE SEQUENCE [LARGE SCALE GENOMIC DNA]</scope>
</reference>
<accession>A0A1C3KH71</accession>
<evidence type="ECO:0000313" key="1">
    <source>
        <dbReference type="EMBL" id="SBT73096.1"/>
    </source>
</evidence>
<sequence>MRADSFYIKLIEDHTFDKNRKLYAKIHNINEHDLKEMDKFNSLCIIYEKINKFLIFADQNRCKKILQHLNQCIEQYGNVINDFPNECYTNFCKALYKFKEKYEEINNRIF</sequence>
<evidence type="ECO:0008006" key="3">
    <source>
        <dbReference type="Google" id="ProtNLM"/>
    </source>
</evidence>
<gene>
    <name evidence="1" type="primary">PowCR01_000079900</name>
    <name evidence="1" type="ORF">POWCR01_000079900</name>
</gene>
<dbReference type="EMBL" id="FLRJ01000238">
    <property type="protein sequence ID" value="SBT73096.1"/>
    <property type="molecule type" value="Genomic_DNA"/>
</dbReference>
<dbReference type="Proteomes" id="UP000243200">
    <property type="component" value="Unassembled WGS sequence"/>
</dbReference>
<protein>
    <recommendedName>
        <fullName evidence="3">PIR protein</fullName>
    </recommendedName>
</protein>
<evidence type="ECO:0000313" key="2">
    <source>
        <dbReference type="Proteomes" id="UP000243200"/>
    </source>
</evidence>
<proteinExistence type="predicted"/>
<name>A0A1C3KH71_PLAOA</name>
<dbReference type="AlphaFoldDB" id="A0A1C3KH71"/>
<dbReference type="VEuPathDB" id="PlasmoDB:POWCR01_000079900"/>
<organism evidence="1 2">
    <name type="scientific">Plasmodium ovale</name>
    <name type="common">malaria parasite P. ovale</name>
    <dbReference type="NCBI Taxonomy" id="36330"/>
    <lineage>
        <taxon>Eukaryota</taxon>
        <taxon>Sar</taxon>
        <taxon>Alveolata</taxon>
        <taxon>Apicomplexa</taxon>
        <taxon>Aconoidasida</taxon>
        <taxon>Haemosporida</taxon>
        <taxon>Plasmodiidae</taxon>
        <taxon>Plasmodium</taxon>
        <taxon>Plasmodium (Plasmodium)</taxon>
    </lineage>
</organism>